<dbReference type="GO" id="GO:0046872">
    <property type="term" value="F:metal ion binding"/>
    <property type="evidence" value="ECO:0007669"/>
    <property type="project" value="UniProtKB-KW"/>
</dbReference>
<proteinExistence type="predicted"/>
<protein>
    <submittedName>
        <fullName evidence="5">3',5'-cyclic-nucleotide phosphodiesterase</fullName>
    </submittedName>
</protein>
<reference evidence="5 6" key="1">
    <citation type="submission" date="2020-02" db="EMBL/GenBank/DDBJ databases">
        <title>Draft genome sequence of Haematococcus lacustris strain NIES-144.</title>
        <authorList>
            <person name="Morimoto D."/>
            <person name="Nakagawa S."/>
            <person name="Yoshida T."/>
            <person name="Sawayama S."/>
        </authorList>
    </citation>
    <scope>NUCLEOTIDE SEQUENCE [LARGE SCALE GENOMIC DNA]</scope>
    <source>
        <strain evidence="5 6">NIES-144</strain>
    </source>
</reference>
<evidence type="ECO:0000313" key="6">
    <source>
        <dbReference type="Proteomes" id="UP000485058"/>
    </source>
</evidence>
<organism evidence="5 6">
    <name type="scientific">Haematococcus lacustris</name>
    <name type="common">Green alga</name>
    <name type="synonym">Haematococcus pluvialis</name>
    <dbReference type="NCBI Taxonomy" id="44745"/>
    <lineage>
        <taxon>Eukaryota</taxon>
        <taxon>Viridiplantae</taxon>
        <taxon>Chlorophyta</taxon>
        <taxon>core chlorophytes</taxon>
        <taxon>Chlorophyceae</taxon>
        <taxon>CS clade</taxon>
        <taxon>Chlamydomonadales</taxon>
        <taxon>Haematococcaceae</taxon>
        <taxon>Haematococcus</taxon>
    </lineage>
</organism>
<evidence type="ECO:0000256" key="2">
    <source>
        <dbReference type="ARBA" id="ARBA00022801"/>
    </source>
</evidence>
<dbReference type="InterPro" id="IPR036971">
    <property type="entry name" value="PDEase_catalytic_dom_sf"/>
</dbReference>
<feature type="compositionally biased region" description="Gly residues" evidence="3">
    <location>
        <begin position="94"/>
        <end position="103"/>
    </location>
</feature>
<keyword evidence="6" id="KW-1185">Reference proteome</keyword>
<evidence type="ECO:0000256" key="1">
    <source>
        <dbReference type="ARBA" id="ARBA00022723"/>
    </source>
</evidence>
<evidence type="ECO:0000256" key="3">
    <source>
        <dbReference type="SAM" id="MobiDB-lite"/>
    </source>
</evidence>
<dbReference type="AlphaFoldDB" id="A0A699ZG83"/>
<keyword evidence="1" id="KW-0479">Metal-binding</keyword>
<sequence>MPCPASWHYMQAAVHTTHQPPADSSAYCLKWRRSGVCGCPKGLGGWVSALEEELYRQGDREKAAGLPISPLFDRTKPGVSKSQARRLEGEEGGRGGGGGVRGGQGEREERIGERGGKRLLAGPTAPLTAHWYGAAWWCRSASWTLWWSPCSTALSAPSPAPSPCSTSWP</sequence>
<dbReference type="GO" id="GO:0004114">
    <property type="term" value="F:3',5'-cyclic-nucleotide phosphodiesterase activity"/>
    <property type="evidence" value="ECO:0007669"/>
    <property type="project" value="InterPro"/>
</dbReference>
<feature type="compositionally biased region" description="Basic and acidic residues" evidence="3">
    <location>
        <begin position="104"/>
        <end position="116"/>
    </location>
</feature>
<dbReference type="Gene3D" id="1.10.1300.10">
    <property type="entry name" value="3'5'-cyclic nucleotide phosphodiesterase, catalytic domain"/>
    <property type="match status" value="1"/>
</dbReference>
<feature type="domain" description="PDEase" evidence="4">
    <location>
        <begin position="46"/>
        <end position="84"/>
    </location>
</feature>
<comment type="caution">
    <text evidence="5">The sequence shown here is derived from an EMBL/GenBank/DDBJ whole genome shotgun (WGS) entry which is preliminary data.</text>
</comment>
<dbReference type="PANTHER" id="PTHR11347">
    <property type="entry name" value="CYCLIC NUCLEOTIDE PHOSPHODIESTERASE"/>
    <property type="match status" value="1"/>
</dbReference>
<gene>
    <name evidence="5" type="ORF">HaLaN_17293</name>
</gene>
<accession>A0A699ZG83</accession>
<dbReference type="Pfam" id="PF00233">
    <property type="entry name" value="PDEase_I"/>
    <property type="match status" value="1"/>
</dbReference>
<dbReference type="InterPro" id="IPR002073">
    <property type="entry name" value="PDEase_catalytic_dom"/>
</dbReference>
<feature type="region of interest" description="Disordered" evidence="3">
    <location>
        <begin position="66"/>
        <end position="118"/>
    </location>
</feature>
<name>A0A699ZG83_HAELA</name>
<dbReference type="EMBL" id="BLLF01001596">
    <property type="protein sequence ID" value="GFH20210.1"/>
    <property type="molecule type" value="Genomic_DNA"/>
</dbReference>
<keyword evidence="2" id="KW-0378">Hydrolase</keyword>
<dbReference type="Proteomes" id="UP000485058">
    <property type="component" value="Unassembled WGS sequence"/>
</dbReference>
<dbReference type="GO" id="GO:0007165">
    <property type="term" value="P:signal transduction"/>
    <property type="evidence" value="ECO:0007669"/>
    <property type="project" value="InterPro"/>
</dbReference>
<evidence type="ECO:0000259" key="4">
    <source>
        <dbReference type="Pfam" id="PF00233"/>
    </source>
</evidence>
<evidence type="ECO:0000313" key="5">
    <source>
        <dbReference type="EMBL" id="GFH20210.1"/>
    </source>
</evidence>
<dbReference type="SUPFAM" id="SSF109604">
    <property type="entry name" value="HD-domain/PDEase-like"/>
    <property type="match status" value="1"/>
</dbReference>